<dbReference type="AlphaFoldDB" id="A0A9E2NSD5"/>
<dbReference type="GO" id="GO:0012505">
    <property type="term" value="C:endomembrane system"/>
    <property type="evidence" value="ECO:0007669"/>
    <property type="project" value="UniProtKB-SubCell"/>
</dbReference>
<evidence type="ECO:0000313" key="6">
    <source>
        <dbReference type="EMBL" id="MBU3827121.1"/>
    </source>
</evidence>
<dbReference type="InterPro" id="IPR007318">
    <property type="entry name" value="Phopholipid_MeTrfase"/>
</dbReference>
<gene>
    <name evidence="6" type="ORF">IAA31_06495</name>
</gene>
<dbReference type="Gene3D" id="1.20.120.1630">
    <property type="match status" value="1"/>
</dbReference>
<evidence type="ECO:0000313" key="7">
    <source>
        <dbReference type="Proteomes" id="UP000824150"/>
    </source>
</evidence>
<comment type="subcellular location">
    <subcellularLocation>
        <location evidence="1">Endomembrane system</location>
        <topology evidence="1">Multi-pass membrane protein</topology>
    </subcellularLocation>
</comment>
<proteinExistence type="predicted"/>
<dbReference type="PANTHER" id="PTHR43847:SF1">
    <property type="entry name" value="BLL3993 PROTEIN"/>
    <property type="match status" value="1"/>
</dbReference>
<dbReference type="Pfam" id="PF04191">
    <property type="entry name" value="PEMT"/>
    <property type="match status" value="1"/>
</dbReference>
<accession>A0A9E2NSD5</accession>
<dbReference type="PANTHER" id="PTHR43847">
    <property type="entry name" value="BLL3993 PROTEIN"/>
    <property type="match status" value="1"/>
</dbReference>
<reference evidence="6" key="2">
    <citation type="submission" date="2021-04" db="EMBL/GenBank/DDBJ databases">
        <authorList>
            <person name="Gilroy R."/>
        </authorList>
    </citation>
    <scope>NUCLEOTIDE SEQUENCE</scope>
    <source>
        <strain evidence="6">687</strain>
    </source>
</reference>
<reference evidence="6" key="1">
    <citation type="journal article" date="2021" name="PeerJ">
        <title>Extensive microbial diversity within the chicken gut microbiome revealed by metagenomics and culture.</title>
        <authorList>
            <person name="Gilroy R."/>
            <person name="Ravi A."/>
            <person name="Getino M."/>
            <person name="Pursley I."/>
            <person name="Horton D.L."/>
            <person name="Alikhan N.F."/>
            <person name="Baker D."/>
            <person name="Gharbi K."/>
            <person name="Hall N."/>
            <person name="Watson M."/>
            <person name="Adriaenssens E.M."/>
            <person name="Foster-Nyarko E."/>
            <person name="Jarju S."/>
            <person name="Secka A."/>
            <person name="Antonio M."/>
            <person name="Oren A."/>
            <person name="Chaudhuri R.R."/>
            <person name="La Ragione R."/>
            <person name="Hildebrand F."/>
            <person name="Pallen M.J."/>
        </authorList>
    </citation>
    <scope>NUCLEOTIDE SEQUENCE</scope>
    <source>
        <strain evidence="6">687</strain>
    </source>
</reference>
<comment type="caution">
    <text evidence="6">The sequence shown here is derived from an EMBL/GenBank/DDBJ whole genome shotgun (WGS) entry which is preliminary data.</text>
</comment>
<feature type="transmembrane region" description="Helical" evidence="5">
    <location>
        <begin position="7"/>
        <end position="27"/>
    </location>
</feature>
<evidence type="ECO:0000256" key="5">
    <source>
        <dbReference type="SAM" id="Phobius"/>
    </source>
</evidence>
<sequence>MHTRDYLFLALGGAVFFVGSPVLMLIIDALWPQSFLPTVLAQVVGILCALLGLVLCVWANVELMRRGRGGAAVLGPIKLMKETEHLVISGPYAMCRNPMHLGIMLYQLGLCCMMNSLWTLIVPLGMLAFAYGLARFVDEPRLQRDFPQEYAQWAQRTPRFLPRIK</sequence>
<organism evidence="6 7">
    <name type="scientific">Candidatus Anaerobiospirillum merdipullorum</name>
    <dbReference type="NCBI Taxonomy" id="2838450"/>
    <lineage>
        <taxon>Bacteria</taxon>
        <taxon>Pseudomonadati</taxon>
        <taxon>Pseudomonadota</taxon>
        <taxon>Gammaproteobacteria</taxon>
        <taxon>Aeromonadales</taxon>
        <taxon>Succinivibrionaceae</taxon>
        <taxon>Anaerobiospirillum</taxon>
    </lineage>
</organism>
<evidence type="ECO:0000256" key="1">
    <source>
        <dbReference type="ARBA" id="ARBA00004127"/>
    </source>
</evidence>
<name>A0A9E2NSD5_9GAMM</name>
<dbReference type="InterPro" id="IPR052527">
    <property type="entry name" value="Metal_cation-efflux_comp"/>
</dbReference>
<dbReference type="EMBL" id="JAHLFG010000070">
    <property type="protein sequence ID" value="MBU3827121.1"/>
    <property type="molecule type" value="Genomic_DNA"/>
</dbReference>
<evidence type="ECO:0000256" key="2">
    <source>
        <dbReference type="ARBA" id="ARBA00022692"/>
    </source>
</evidence>
<evidence type="ECO:0000256" key="4">
    <source>
        <dbReference type="ARBA" id="ARBA00023136"/>
    </source>
</evidence>
<protein>
    <submittedName>
        <fullName evidence="6">Isoprenylcysteine carboxylmethyltransferase family protein</fullName>
    </submittedName>
</protein>
<keyword evidence="4 5" id="KW-0472">Membrane</keyword>
<feature type="transmembrane region" description="Helical" evidence="5">
    <location>
        <begin position="104"/>
        <end position="134"/>
    </location>
</feature>
<keyword evidence="3 5" id="KW-1133">Transmembrane helix</keyword>
<feature type="transmembrane region" description="Helical" evidence="5">
    <location>
        <begin position="39"/>
        <end position="61"/>
    </location>
</feature>
<evidence type="ECO:0000256" key="3">
    <source>
        <dbReference type="ARBA" id="ARBA00022989"/>
    </source>
</evidence>
<dbReference type="Proteomes" id="UP000824150">
    <property type="component" value="Unassembled WGS sequence"/>
</dbReference>
<keyword evidence="2 5" id="KW-0812">Transmembrane</keyword>